<dbReference type="SMART" id="SM00867">
    <property type="entry name" value="YceI"/>
    <property type="match status" value="1"/>
</dbReference>
<keyword evidence="1" id="KW-0732">Signal</keyword>
<dbReference type="RefSeq" id="WP_172661636.1">
    <property type="nucleotide sequence ID" value="NZ_JABMKW010000017.1"/>
</dbReference>
<name>A0ABU8NTP6_9SPHI</name>
<feature type="signal peptide" evidence="1">
    <location>
        <begin position="1"/>
        <end position="17"/>
    </location>
</feature>
<dbReference type="EMBL" id="JBBEUB010000006">
    <property type="protein sequence ID" value="MEJ2904548.1"/>
    <property type="molecule type" value="Genomic_DNA"/>
</dbReference>
<organism evidence="3 4">
    <name type="scientific">Pedobacter panaciterrae</name>
    <dbReference type="NCBI Taxonomy" id="363849"/>
    <lineage>
        <taxon>Bacteria</taxon>
        <taxon>Pseudomonadati</taxon>
        <taxon>Bacteroidota</taxon>
        <taxon>Sphingobacteriia</taxon>
        <taxon>Sphingobacteriales</taxon>
        <taxon>Sphingobacteriaceae</taxon>
        <taxon>Pedobacter</taxon>
    </lineage>
</organism>
<dbReference type="Pfam" id="PF04264">
    <property type="entry name" value="YceI"/>
    <property type="match status" value="1"/>
</dbReference>
<protein>
    <submittedName>
        <fullName evidence="3">YceI family protein</fullName>
    </submittedName>
</protein>
<evidence type="ECO:0000313" key="4">
    <source>
        <dbReference type="Proteomes" id="UP001378956"/>
    </source>
</evidence>
<reference evidence="3 4" key="1">
    <citation type="submission" date="2024-03" db="EMBL/GenBank/DDBJ databases">
        <title>Sequence of Lycoming College Course Isolates.</title>
        <authorList>
            <person name="Plotts O."/>
            <person name="Newman J."/>
        </authorList>
    </citation>
    <scope>NUCLEOTIDE SEQUENCE [LARGE SCALE GENOMIC DNA]</scope>
    <source>
        <strain evidence="3 4">CJB-3</strain>
    </source>
</reference>
<dbReference type="PANTHER" id="PTHR34406:SF1">
    <property type="entry name" value="PROTEIN YCEI"/>
    <property type="match status" value="1"/>
</dbReference>
<dbReference type="Gene3D" id="2.40.128.110">
    <property type="entry name" value="Lipid/polyisoprenoid-binding, YceI-like"/>
    <property type="match status" value="1"/>
</dbReference>
<keyword evidence="4" id="KW-1185">Reference proteome</keyword>
<proteinExistence type="predicted"/>
<sequence length="221" mass="23711">MKLILTLSAITATSLLVLTGAVKPTNANKTILSAKKMVPGKGAVVKALVFKVDNEGSKLTWLAKKATGEHSGSVKVSNGSFTVENNTLKAGSFDIDTRTITNADLTDESANAKLVGHLKSEDFFSAEKFPKANFVISSATKTTGNQYNVKGKLTIKGITNDVSFPATIAVNGKKLTANAKITIDRTKYDIKFRSKNFFENLGDKVIYDDFDIDVALVANAQ</sequence>
<gene>
    <name evidence="3" type="ORF">WAE58_19055</name>
</gene>
<comment type="caution">
    <text evidence="3">The sequence shown here is derived from an EMBL/GenBank/DDBJ whole genome shotgun (WGS) entry which is preliminary data.</text>
</comment>
<evidence type="ECO:0000259" key="2">
    <source>
        <dbReference type="SMART" id="SM00867"/>
    </source>
</evidence>
<evidence type="ECO:0000313" key="3">
    <source>
        <dbReference type="EMBL" id="MEJ2904548.1"/>
    </source>
</evidence>
<accession>A0ABU8NTP6</accession>
<dbReference type="InterPro" id="IPR036761">
    <property type="entry name" value="TTHA0802/YceI-like_sf"/>
</dbReference>
<feature type="chain" id="PRO_5047299684" evidence="1">
    <location>
        <begin position="18"/>
        <end position="221"/>
    </location>
</feature>
<dbReference type="PANTHER" id="PTHR34406">
    <property type="entry name" value="PROTEIN YCEI"/>
    <property type="match status" value="1"/>
</dbReference>
<dbReference type="Proteomes" id="UP001378956">
    <property type="component" value="Unassembled WGS sequence"/>
</dbReference>
<dbReference type="SUPFAM" id="SSF101874">
    <property type="entry name" value="YceI-like"/>
    <property type="match status" value="1"/>
</dbReference>
<feature type="domain" description="Lipid/polyisoprenoid-binding YceI-like" evidence="2">
    <location>
        <begin position="49"/>
        <end position="219"/>
    </location>
</feature>
<dbReference type="InterPro" id="IPR007372">
    <property type="entry name" value="Lipid/polyisoprenoid-bd_YceI"/>
</dbReference>
<evidence type="ECO:0000256" key="1">
    <source>
        <dbReference type="SAM" id="SignalP"/>
    </source>
</evidence>